<evidence type="ECO:0000256" key="5">
    <source>
        <dbReference type="PROSITE-ProRule" id="PRU01016"/>
    </source>
</evidence>
<dbReference type="GO" id="GO:0003886">
    <property type="term" value="F:DNA (cytosine-5-)-methyltransferase activity"/>
    <property type="evidence" value="ECO:0007669"/>
    <property type="project" value="UniProtKB-EC"/>
</dbReference>
<evidence type="ECO:0000256" key="3">
    <source>
        <dbReference type="ARBA" id="ARBA00022691"/>
    </source>
</evidence>
<dbReference type="Proteomes" id="UP000032633">
    <property type="component" value="Chromosome"/>
</dbReference>
<gene>
    <name evidence="8" type="ORF">VN24_06505</name>
</gene>
<dbReference type="Gene3D" id="3.40.50.150">
    <property type="entry name" value="Vaccinia Virus protein VP39"/>
    <property type="match status" value="1"/>
</dbReference>
<dbReference type="InterPro" id="IPR001525">
    <property type="entry name" value="C5_MeTfrase"/>
</dbReference>
<dbReference type="RefSeq" id="WP_045669732.1">
    <property type="nucleotide sequence ID" value="NZ_CP011058.1"/>
</dbReference>
<dbReference type="InterPro" id="IPR031303">
    <property type="entry name" value="C5_meth_CS"/>
</dbReference>
<dbReference type="PRINTS" id="PR00105">
    <property type="entry name" value="C5METTRFRASE"/>
</dbReference>
<evidence type="ECO:0000256" key="7">
    <source>
        <dbReference type="RuleBase" id="RU000417"/>
    </source>
</evidence>
<name>A0A0D5NGB1_9BACL</name>
<keyword evidence="4" id="KW-0680">Restriction system</keyword>
<protein>
    <recommendedName>
        <fullName evidence="7">Cytosine-specific methyltransferase</fullName>
        <ecNumber evidence="7">2.1.1.37</ecNumber>
    </recommendedName>
</protein>
<evidence type="ECO:0000256" key="1">
    <source>
        <dbReference type="ARBA" id="ARBA00022603"/>
    </source>
</evidence>
<evidence type="ECO:0000313" key="9">
    <source>
        <dbReference type="Proteomes" id="UP000032633"/>
    </source>
</evidence>
<dbReference type="OrthoDB" id="9813719at2"/>
<dbReference type="Gene3D" id="3.90.120.10">
    <property type="entry name" value="DNA Methylase, subunit A, domain 2"/>
    <property type="match status" value="1"/>
</dbReference>
<reference evidence="8 9" key="1">
    <citation type="journal article" date="2015" name="J. Biotechnol.">
        <title>Complete genome sequence of Paenibacillus beijingensis 7188(T) (=DSM 24997(T)), a novel rhizobacterium from jujube garden soil.</title>
        <authorList>
            <person name="Kwak Y."/>
            <person name="Shin J.H."/>
        </authorList>
    </citation>
    <scope>NUCLEOTIDE SEQUENCE [LARGE SCALE GENOMIC DNA]</scope>
    <source>
        <strain evidence="8 9">DSM 24997</strain>
    </source>
</reference>
<sequence length="438" mass="50833">MKFIDLFAGLGGFNLALSWAGHECVFASEIDEGLRKLYLKNHGIMPRGDIKAIKAKDVPEHDILCGGFPCQPFSKAGEQNGFKDEKSGDLFYHIVKILRLRRPTYIMLENVANFERHDEGRTWRIAKKILIELGYEVDIRKLSPHWFGIPQIRERVFIVGSRKGLSHFKWPEKLTVEHDISIKSVLDKLPTDARQLPEHVNKCIAAWQQFLNIYPEERNLPSFPIWSMEFGATYPYEEETPWKMGSEKLRGYLGSHGRSLENLTKEELFLTLPSYARTKEDRFPDWKIRFIKQNRQLYEDNKEWIDEWLPSILDLPSSFQKFEWNCKGAERNLTNLVLQCRASGLRAKRPTTSPSLVAMTATQVPIITWENRYMTPRECARLQSMDSLKCLPEGLTSAYKALGNALNVEVVHRIIQSLIMEESINNQELNFRQEMQIV</sequence>
<dbReference type="SUPFAM" id="SSF53335">
    <property type="entry name" value="S-adenosyl-L-methionine-dependent methyltransferases"/>
    <property type="match status" value="1"/>
</dbReference>
<dbReference type="EC" id="2.1.1.37" evidence="7"/>
<dbReference type="InterPro" id="IPR029063">
    <property type="entry name" value="SAM-dependent_MTases_sf"/>
</dbReference>
<dbReference type="KEGG" id="pbj:VN24_06505"/>
<dbReference type="PROSITE" id="PS00095">
    <property type="entry name" value="C5_MTASE_2"/>
    <property type="match status" value="1"/>
</dbReference>
<proteinExistence type="inferred from homology"/>
<dbReference type="PANTHER" id="PTHR46098">
    <property type="entry name" value="TRNA (CYTOSINE(38)-C(5))-METHYLTRANSFERASE"/>
    <property type="match status" value="1"/>
</dbReference>
<dbReference type="AlphaFoldDB" id="A0A0D5NGB1"/>
<evidence type="ECO:0000256" key="6">
    <source>
        <dbReference type="RuleBase" id="RU000416"/>
    </source>
</evidence>
<dbReference type="Pfam" id="PF00145">
    <property type="entry name" value="DNA_methylase"/>
    <property type="match status" value="1"/>
</dbReference>
<dbReference type="STRING" id="1126833.VN24_06505"/>
<dbReference type="InterPro" id="IPR018117">
    <property type="entry name" value="C5_DNA_meth_AS"/>
</dbReference>
<organism evidence="8 9">
    <name type="scientific">Paenibacillus beijingensis</name>
    <dbReference type="NCBI Taxonomy" id="1126833"/>
    <lineage>
        <taxon>Bacteria</taxon>
        <taxon>Bacillati</taxon>
        <taxon>Bacillota</taxon>
        <taxon>Bacilli</taxon>
        <taxon>Bacillales</taxon>
        <taxon>Paenibacillaceae</taxon>
        <taxon>Paenibacillus</taxon>
    </lineage>
</organism>
<evidence type="ECO:0000313" key="8">
    <source>
        <dbReference type="EMBL" id="AJY74296.1"/>
    </source>
</evidence>
<dbReference type="HOGENOM" id="CLU_006958_0_2_9"/>
<evidence type="ECO:0000256" key="2">
    <source>
        <dbReference type="ARBA" id="ARBA00022679"/>
    </source>
</evidence>
<evidence type="ECO:0000256" key="4">
    <source>
        <dbReference type="ARBA" id="ARBA00022747"/>
    </source>
</evidence>
<keyword evidence="2 5" id="KW-0808">Transferase</keyword>
<dbReference type="EMBL" id="CP011058">
    <property type="protein sequence ID" value="AJY74296.1"/>
    <property type="molecule type" value="Genomic_DNA"/>
</dbReference>
<dbReference type="GO" id="GO:0009307">
    <property type="term" value="P:DNA restriction-modification system"/>
    <property type="evidence" value="ECO:0007669"/>
    <property type="project" value="UniProtKB-KW"/>
</dbReference>
<feature type="active site" evidence="5">
    <location>
        <position position="70"/>
    </location>
</feature>
<dbReference type="PANTHER" id="PTHR46098:SF1">
    <property type="entry name" value="TRNA (CYTOSINE(38)-C(5))-METHYLTRANSFERASE"/>
    <property type="match status" value="1"/>
</dbReference>
<dbReference type="GO" id="GO:0032259">
    <property type="term" value="P:methylation"/>
    <property type="evidence" value="ECO:0007669"/>
    <property type="project" value="UniProtKB-KW"/>
</dbReference>
<dbReference type="NCBIfam" id="TIGR00675">
    <property type="entry name" value="dcm"/>
    <property type="match status" value="1"/>
</dbReference>
<comment type="catalytic activity">
    <reaction evidence="7">
        <text>a 2'-deoxycytidine in DNA + S-adenosyl-L-methionine = a 5-methyl-2'-deoxycytidine in DNA + S-adenosyl-L-homocysteine + H(+)</text>
        <dbReference type="Rhea" id="RHEA:13681"/>
        <dbReference type="Rhea" id="RHEA-COMP:11369"/>
        <dbReference type="Rhea" id="RHEA-COMP:11370"/>
        <dbReference type="ChEBI" id="CHEBI:15378"/>
        <dbReference type="ChEBI" id="CHEBI:57856"/>
        <dbReference type="ChEBI" id="CHEBI:59789"/>
        <dbReference type="ChEBI" id="CHEBI:85452"/>
        <dbReference type="ChEBI" id="CHEBI:85454"/>
        <dbReference type="EC" id="2.1.1.37"/>
    </reaction>
</comment>
<comment type="similarity">
    <text evidence="5 6">Belongs to the class I-like SAM-binding methyltransferase superfamily. C5-methyltransferase family.</text>
</comment>
<accession>A0A0D5NGB1</accession>
<dbReference type="InterPro" id="IPR050750">
    <property type="entry name" value="C5-MTase"/>
</dbReference>
<dbReference type="PROSITE" id="PS51679">
    <property type="entry name" value="SAM_MT_C5"/>
    <property type="match status" value="1"/>
</dbReference>
<dbReference type="PROSITE" id="PS00094">
    <property type="entry name" value="C5_MTASE_1"/>
    <property type="match status" value="1"/>
</dbReference>
<keyword evidence="3 5" id="KW-0949">S-adenosyl-L-methionine</keyword>
<keyword evidence="9" id="KW-1185">Reference proteome</keyword>
<dbReference type="REBASE" id="109832">
    <property type="entry name" value="M.Pbe24997ORF6505P"/>
</dbReference>
<dbReference type="PATRIC" id="fig|1126833.4.peg.1415"/>
<keyword evidence="1 5" id="KW-0489">Methyltransferase</keyword>
<reference evidence="9" key="2">
    <citation type="submission" date="2015-03" db="EMBL/GenBank/DDBJ databases">
        <title>Genome sequence of Paenibacillus beijingensis strain DSM 24997T.</title>
        <authorList>
            <person name="Kwak Y."/>
            <person name="Shin J.-H."/>
        </authorList>
    </citation>
    <scope>NUCLEOTIDE SEQUENCE [LARGE SCALE GENOMIC DNA]</scope>
    <source>
        <strain evidence="9">DSM 24997</strain>
    </source>
</reference>